<sequence>MVQLSTVHFFSIIVVTFVLEDDIANSTSKTLADTIAAKALNNLKPITTKLVAAAFFITATNTQQAETTLILKEVSSHLATLTASLSDLSTKLTTNSTLTANALSPCPTWAPLSALPLLPTIFPPTLLHS</sequence>
<keyword evidence="1" id="KW-0732">Signal</keyword>
<reference evidence="2" key="2">
    <citation type="submission" date="2021-10" db="EMBL/GenBank/DDBJ databases">
        <title>Phylogenomics reveals ancestral predisposition of the termite-cultivated fungus Termitomyces towards a domesticated lifestyle.</title>
        <authorList>
            <person name="Auxier B."/>
            <person name="Grum-Grzhimaylo A."/>
            <person name="Cardenas M.E."/>
            <person name="Lodge J.D."/>
            <person name="Laessoe T."/>
            <person name="Pedersen O."/>
            <person name="Smith M.E."/>
            <person name="Kuyper T.W."/>
            <person name="Franco-Molano E.A."/>
            <person name="Baroni T.J."/>
            <person name="Aanen D.K."/>
        </authorList>
    </citation>
    <scope>NUCLEOTIDE SEQUENCE</scope>
    <source>
        <strain evidence="2">AP01</strain>
        <tissue evidence="2">Mycelium</tissue>
    </source>
</reference>
<feature type="signal peptide" evidence="1">
    <location>
        <begin position="1"/>
        <end position="20"/>
    </location>
</feature>
<evidence type="ECO:0000313" key="3">
    <source>
        <dbReference type="Proteomes" id="UP000775547"/>
    </source>
</evidence>
<accession>A0A9P7K8D0</accession>
<reference evidence="2" key="1">
    <citation type="submission" date="2020-07" db="EMBL/GenBank/DDBJ databases">
        <authorList>
            <person name="Nieuwenhuis M."/>
            <person name="Van De Peppel L.J.J."/>
        </authorList>
    </citation>
    <scope>NUCLEOTIDE SEQUENCE</scope>
    <source>
        <strain evidence="2">AP01</strain>
        <tissue evidence="2">Mycelium</tissue>
    </source>
</reference>
<dbReference type="Proteomes" id="UP000775547">
    <property type="component" value="Unassembled WGS sequence"/>
</dbReference>
<organism evidence="2 3">
    <name type="scientific">Asterophora parasitica</name>
    <dbReference type="NCBI Taxonomy" id="117018"/>
    <lineage>
        <taxon>Eukaryota</taxon>
        <taxon>Fungi</taxon>
        <taxon>Dikarya</taxon>
        <taxon>Basidiomycota</taxon>
        <taxon>Agaricomycotina</taxon>
        <taxon>Agaricomycetes</taxon>
        <taxon>Agaricomycetidae</taxon>
        <taxon>Agaricales</taxon>
        <taxon>Tricholomatineae</taxon>
        <taxon>Lyophyllaceae</taxon>
        <taxon>Asterophora</taxon>
    </lineage>
</organism>
<evidence type="ECO:0000313" key="2">
    <source>
        <dbReference type="EMBL" id="KAG5639825.1"/>
    </source>
</evidence>
<evidence type="ECO:0000256" key="1">
    <source>
        <dbReference type="SAM" id="SignalP"/>
    </source>
</evidence>
<dbReference type="EMBL" id="JABCKV010001984">
    <property type="protein sequence ID" value="KAG5639825.1"/>
    <property type="molecule type" value="Genomic_DNA"/>
</dbReference>
<keyword evidence="3" id="KW-1185">Reference proteome</keyword>
<dbReference type="AlphaFoldDB" id="A0A9P7K8D0"/>
<comment type="caution">
    <text evidence="2">The sequence shown here is derived from an EMBL/GenBank/DDBJ whole genome shotgun (WGS) entry which is preliminary data.</text>
</comment>
<proteinExistence type="predicted"/>
<dbReference type="OrthoDB" id="3055917at2759"/>
<gene>
    <name evidence="2" type="ORF">DXG03_003052</name>
</gene>
<feature type="chain" id="PRO_5040272435" evidence="1">
    <location>
        <begin position="21"/>
        <end position="129"/>
    </location>
</feature>
<name>A0A9P7K8D0_9AGAR</name>
<protein>
    <submittedName>
        <fullName evidence="2">Uncharacterized protein</fullName>
    </submittedName>
</protein>